<dbReference type="PANTHER" id="PTHR31084:SF0">
    <property type="entry name" value="ALPHA-L-FUCOSIDASE 2"/>
    <property type="match status" value="1"/>
</dbReference>
<evidence type="ECO:0000313" key="6">
    <source>
        <dbReference type="Proteomes" id="UP000824023"/>
    </source>
</evidence>
<dbReference type="InterPro" id="IPR008928">
    <property type="entry name" value="6-hairpin_glycosidase_sf"/>
</dbReference>
<dbReference type="InterPro" id="IPR054363">
    <property type="entry name" value="GH95_cat"/>
</dbReference>
<dbReference type="InterPro" id="IPR027414">
    <property type="entry name" value="GH95_N_dom"/>
</dbReference>
<gene>
    <name evidence="5" type="ORF">H9819_04830</name>
</gene>
<dbReference type="InterPro" id="IPR016518">
    <property type="entry name" value="Alpha-L-fucosidase"/>
</dbReference>
<protein>
    <submittedName>
        <fullName evidence="5">Glycoside hydrolase family 95 protein</fullName>
    </submittedName>
</protein>
<dbReference type="GO" id="GO:0005975">
    <property type="term" value="P:carbohydrate metabolic process"/>
    <property type="evidence" value="ECO:0007669"/>
    <property type="project" value="InterPro"/>
</dbReference>
<evidence type="ECO:0000256" key="1">
    <source>
        <dbReference type="SAM" id="SignalP"/>
    </source>
</evidence>
<accession>A0A9D2CVT9</accession>
<dbReference type="InterPro" id="IPR012341">
    <property type="entry name" value="6hp_glycosidase-like_sf"/>
</dbReference>
<comment type="caution">
    <text evidence="5">The sequence shown here is derived from an EMBL/GenBank/DDBJ whole genome shotgun (WGS) entry which is preliminary data.</text>
</comment>
<dbReference type="Proteomes" id="UP000824023">
    <property type="component" value="Unassembled WGS sequence"/>
</dbReference>
<feature type="domain" description="Glycosyl hydrolase family 95 N-terminal" evidence="2">
    <location>
        <begin position="31"/>
        <end position="273"/>
    </location>
</feature>
<dbReference type="PANTHER" id="PTHR31084">
    <property type="entry name" value="ALPHA-L-FUCOSIDASE 2"/>
    <property type="match status" value="1"/>
</dbReference>
<dbReference type="Gene3D" id="2.70.98.50">
    <property type="entry name" value="putative glycoside hydrolase family protein from bacillus halodurans"/>
    <property type="match status" value="1"/>
</dbReference>
<dbReference type="AlphaFoldDB" id="A0A9D2CVT9"/>
<name>A0A9D2CVT9_9BACE</name>
<dbReference type="SUPFAM" id="SSF48208">
    <property type="entry name" value="Six-hairpin glycosidases"/>
    <property type="match status" value="1"/>
</dbReference>
<feature type="domain" description="Alpha fucosidase A-like C-terminal" evidence="3">
    <location>
        <begin position="753"/>
        <end position="827"/>
    </location>
</feature>
<evidence type="ECO:0000313" key="5">
    <source>
        <dbReference type="EMBL" id="HIZ01565.1"/>
    </source>
</evidence>
<reference evidence="5" key="2">
    <citation type="submission" date="2021-04" db="EMBL/GenBank/DDBJ databases">
        <authorList>
            <person name="Gilroy R."/>
        </authorList>
    </citation>
    <scope>NUCLEOTIDE SEQUENCE</scope>
    <source>
        <strain evidence="5">ChiHjej12B11-24981</strain>
    </source>
</reference>
<dbReference type="Pfam" id="PF14498">
    <property type="entry name" value="Glyco_hyd_65N_2"/>
    <property type="match status" value="1"/>
</dbReference>
<reference evidence="5" key="1">
    <citation type="journal article" date="2021" name="PeerJ">
        <title>Extensive microbial diversity within the chicken gut microbiome revealed by metagenomics and culture.</title>
        <authorList>
            <person name="Gilroy R."/>
            <person name="Ravi A."/>
            <person name="Getino M."/>
            <person name="Pursley I."/>
            <person name="Horton D.L."/>
            <person name="Alikhan N.F."/>
            <person name="Baker D."/>
            <person name="Gharbi K."/>
            <person name="Hall N."/>
            <person name="Watson M."/>
            <person name="Adriaenssens E.M."/>
            <person name="Foster-Nyarko E."/>
            <person name="Jarju S."/>
            <person name="Secka A."/>
            <person name="Antonio M."/>
            <person name="Oren A."/>
            <person name="Chaudhuri R.R."/>
            <person name="La Ragione R."/>
            <person name="Hildebrand F."/>
            <person name="Pallen M.J."/>
        </authorList>
    </citation>
    <scope>NUCLEOTIDE SEQUENCE</scope>
    <source>
        <strain evidence="5">ChiHjej12B11-24981</strain>
    </source>
</reference>
<evidence type="ECO:0000259" key="2">
    <source>
        <dbReference type="Pfam" id="PF14498"/>
    </source>
</evidence>
<organism evidence="5 6">
    <name type="scientific">Candidatus Bacteroides merdipullorum</name>
    <dbReference type="NCBI Taxonomy" id="2838474"/>
    <lineage>
        <taxon>Bacteria</taxon>
        <taxon>Pseudomonadati</taxon>
        <taxon>Bacteroidota</taxon>
        <taxon>Bacteroidia</taxon>
        <taxon>Bacteroidales</taxon>
        <taxon>Bacteroidaceae</taxon>
        <taxon>Bacteroides</taxon>
    </lineage>
</organism>
<dbReference type="Pfam" id="PF22124">
    <property type="entry name" value="Glyco_hydro_95_cat"/>
    <property type="match status" value="1"/>
</dbReference>
<dbReference type="EMBL" id="DXCK01000068">
    <property type="protein sequence ID" value="HIZ01565.1"/>
    <property type="molecule type" value="Genomic_DNA"/>
</dbReference>
<feature type="domain" description="Glycosyl hydrolase family 95 catalytic" evidence="4">
    <location>
        <begin position="340"/>
        <end position="751"/>
    </location>
</feature>
<proteinExistence type="predicted"/>
<sequence>MKPFLTLLSFCLSVSLAAVADVPADTCNHRLWYTTPASIWEETLPLGNGRLGMMPDGGISHEHIVLNEISLWSGSESDYRNPDAARSLPQIRQLLFEGRNREAQELMYSSFVPKKQETDGRYGSYQVLGDLDLRFRYGGTDTVAEAYVRELSLRDGVARTSFTRGGVRYERTYFVSRQPDVMFIRLVADSVGALSFSAALGRQERCSLAVEDDALVMSGQLDSGNPDKAGMKYRVAMRLIAKDGKTSASAEGLTLEGGTEACLIVSATTSFAAAGTDFPGEGYEAACDKLLEQAARLAKMPLAITDRFYLLGRHRQSERDSLSARPKLLDILNSFDLGENLLFMHLVTYRELYDRVSLSLPASPDDALPTDERLLRFKENPSPGLAALYYNYGRYLLMSSTRPGSLPPNLQGLWANTLWTPWNGDYHTNINIQMNYWPLEQAGLSDLFPPLVTLVERLLPSGEESARAFYGDEARGWVLHMMTNVWNYTAPGEHPSWGATNTGGAWLCAHLWDHYLYTQDVDYLERIYPILKGAAEFFLSTTVREPRHGWLVTAPTSSPENSFYLPGDSLHPVSICMGPTMDVQLLTELYTNVAAAARILRRDRGFAARLEKDMKQFPPMQISERGYLQEWLEDYRETDVHHRHVSHLYGLHPGNQISPSRTPELAEACRVTLNRRGDEATGWSRAWKMNFWARLGDGNRAWKLFRSLLQPAVDPASGQHGSGTFPNLFCSHPPFQIDGNFGGTAGIGEMLLQSHEGFIHLLPALPDCWREGSFRGLRVRGGAAVDLDWADGKPRSVTIHALRPGTFRVKIPAGAVSAEVNGRAWDMTRAGSMIELDLSERQFVGISFSY</sequence>
<dbReference type="GO" id="GO:0004560">
    <property type="term" value="F:alpha-L-fucosidase activity"/>
    <property type="evidence" value="ECO:0007669"/>
    <property type="project" value="InterPro"/>
</dbReference>
<feature type="chain" id="PRO_5039424076" evidence="1">
    <location>
        <begin position="21"/>
        <end position="850"/>
    </location>
</feature>
<feature type="signal peptide" evidence="1">
    <location>
        <begin position="1"/>
        <end position="20"/>
    </location>
</feature>
<keyword evidence="5" id="KW-0378">Hydrolase</keyword>
<dbReference type="Pfam" id="PF21307">
    <property type="entry name" value="Glyco_hydro_95_C"/>
    <property type="match status" value="1"/>
</dbReference>
<keyword evidence="1" id="KW-0732">Signal</keyword>
<dbReference type="PIRSF" id="PIRSF007663">
    <property type="entry name" value="UCP007663"/>
    <property type="match status" value="1"/>
</dbReference>
<evidence type="ECO:0000259" key="3">
    <source>
        <dbReference type="Pfam" id="PF21307"/>
    </source>
</evidence>
<evidence type="ECO:0000259" key="4">
    <source>
        <dbReference type="Pfam" id="PF22124"/>
    </source>
</evidence>
<dbReference type="InterPro" id="IPR049053">
    <property type="entry name" value="AFCA-like_C"/>
</dbReference>
<dbReference type="Gene3D" id="1.50.10.10">
    <property type="match status" value="1"/>
</dbReference>